<organism evidence="2 3">
    <name type="scientific">Rhizophagus irregularis (strain DAOM 197198w)</name>
    <name type="common">Glomus intraradices</name>
    <dbReference type="NCBI Taxonomy" id="1432141"/>
    <lineage>
        <taxon>Eukaryota</taxon>
        <taxon>Fungi</taxon>
        <taxon>Fungi incertae sedis</taxon>
        <taxon>Mucoromycota</taxon>
        <taxon>Glomeromycotina</taxon>
        <taxon>Glomeromycetes</taxon>
        <taxon>Glomerales</taxon>
        <taxon>Glomeraceae</taxon>
        <taxon>Rhizophagus</taxon>
    </lineage>
</organism>
<evidence type="ECO:0000313" key="3">
    <source>
        <dbReference type="Proteomes" id="UP000022910"/>
    </source>
</evidence>
<reference evidence="2 3" key="1">
    <citation type="submission" date="2014-02" db="EMBL/GenBank/DDBJ databases">
        <title>Single nucleus genome sequencing reveals high similarity among nuclei of an endomycorrhizal fungus.</title>
        <authorList>
            <person name="Lin K."/>
            <person name="Geurts R."/>
            <person name="Zhang Z."/>
            <person name="Limpens E."/>
            <person name="Saunders D.G."/>
            <person name="Mu D."/>
            <person name="Pang E."/>
            <person name="Cao H."/>
            <person name="Cha H."/>
            <person name="Lin T."/>
            <person name="Zhou Q."/>
            <person name="Shang Y."/>
            <person name="Li Y."/>
            <person name="Ivanov S."/>
            <person name="Sharma T."/>
            <person name="Velzen R.V."/>
            <person name="Ruijter N.D."/>
            <person name="Aanen D.K."/>
            <person name="Win J."/>
            <person name="Kamoun S."/>
            <person name="Bisseling T."/>
            <person name="Huang S."/>
        </authorList>
    </citation>
    <scope>NUCLEOTIDE SEQUENCE [LARGE SCALE GENOMIC DNA]</scope>
    <source>
        <strain evidence="3">DAOM197198w</strain>
    </source>
</reference>
<dbReference type="Pfam" id="PF08238">
    <property type="entry name" value="Sel1"/>
    <property type="match status" value="7"/>
</dbReference>
<dbReference type="GO" id="GO:0005524">
    <property type="term" value="F:ATP binding"/>
    <property type="evidence" value="ECO:0007669"/>
    <property type="project" value="InterPro"/>
</dbReference>
<dbReference type="SUPFAM" id="SSF56112">
    <property type="entry name" value="Protein kinase-like (PK-like)"/>
    <property type="match status" value="1"/>
</dbReference>
<dbReference type="AlphaFoldDB" id="A0A015J540"/>
<dbReference type="PROSITE" id="PS50011">
    <property type="entry name" value="PROTEIN_KINASE_DOM"/>
    <property type="match status" value="1"/>
</dbReference>
<dbReference type="STRING" id="1432141.A0A015J540"/>
<dbReference type="EMBL" id="JEMT01022970">
    <property type="protein sequence ID" value="EXX64622.1"/>
    <property type="molecule type" value="Genomic_DNA"/>
</dbReference>
<dbReference type="InterPro" id="IPR011009">
    <property type="entry name" value="Kinase-like_dom_sf"/>
</dbReference>
<dbReference type="SMR" id="A0A015J540"/>
<dbReference type="PANTHER" id="PTHR43628">
    <property type="entry name" value="ACTIVATOR OF C KINASE PROTEIN 1-RELATED"/>
    <property type="match status" value="1"/>
</dbReference>
<dbReference type="SUPFAM" id="SSF81901">
    <property type="entry name" value="HCP-like"/>
    <property type="match status" value="2"/>
</dbReference>
<dbReference type="Pfam" id="PF07714">
    <property type="entry name" value="PK_Tyr_Ser-Thr"/>
    <property type="match status" value="1"/>
</dbReference>
<evidence type="ECO:0000259" key="1">
    <source>
        <dbReference type="PROSITE" id="PS50011"/>
    </source>
</evidence>
<feature type="domain" description="Protein kinase" evidence="1">
    <location>
        <begin position="31"/>
        <end position="297"/>
    </location>
</feature>
<dbReference type="InterPro" id="IPR006597">
    <property type="entry name" value="Sel1-like"/>
</dbReference>
<name>A0A015J540_RHIIW</name>
<dbReference type="InterPro" id="IPR001245">
    <property type="entry name" value="Ser-Thr/Tyr_kinase_cat_dom"/>
</dbReference>
<dbReference type="PRINTS" id="PR00109">
    <property type="entry name" value="TYRKINASE"/>
</dbReference>
<dbReference type="GO" id="GO:0004672">
    <property type="term" value="F:protein kinase activity"/>
    <property type="evidence" value="ECO:0007669"/>
    <property type="project" value="InterPro"/>
</dbReference>
<accession>A0A015J540</accession>
<dbReference type="Gene3D" id="1.10.510.10">
    <property type="entry name" value="Transferase(Phosphotransferase) domain 1"/>
    <property type="match status" value="1"/>
</dbReference>
<dbReference type="InterPro" id="IPR011990">
    <property type="entry name" value="TPR-like_helical_dom_sf"/>
</dbReference>
<protein>
    <submittedName>
        <fullName evidence="2">Kic1p</fullName>
    </submittedName>
</protein>
<dbReference type="Gene3D" id="1.25.40.10">
    <property type="entry name" value="Tetratricopeptide repeat domain"/>
    <property type="match status" value="1"/>
</dbReference>
<gene>
    <name evidence="2" type="ORF">RirG_140960</name>
</gene>
<dbReference type="InterPro" id="IPR000719">
    <property type="entry name" value="Prot_kinase_dom"/>
</dbReference>
<evidence type="ECO:0000313" key="2">
    <source>
        <dbReference type="EMBL" id="EXX64622.1"/>
    </source>
</evidence>
<dbReference type="OrthoDB" id="2348191at2759"/>
<dbReference type="InterPro" id="IPR052945">
    <property type="entry name" value="Mitotic_Regulator"/>
</dbReference>
<dbReference type="SMART" id="SM00671">
    <property type="entry name" value="SEL1"/>
    <property type="match status" value="7"/>
</dbReference>
<dbReference type="HOGENOM" id="CLU_000288_7_12_1"/>
<keyword evidence="3" id="KW-1185">Reference proteome</keyword>
<proteinExistence type="predicted"/>
<dbReference type="PANTHER" id="PTHR43628:SF1">
    <property type="entry name" value="CHITIN SYNTHASE REGULATORY FACTOR 2-RELATED"/>
    <property type="match status" value="1"/>
</dbReference>
<dbReference type="Proteomes" id="UP000022910">
    <property type="component" value="Unassembled WGS sequence"/>
</dbReference>
<comment type="caution">
    <text evidence="2">The sequence shown here is derived from an EMBL/GenBank/DDBJ whole genome shotgun (WGS) entry which is preliminary data.</text>
</comment>
<sequence length="652" mass="75638">MTKNIDVNNSKDLIEEVISKKYIKYYEYENFQDIEKINKIDFGIVYRAKWKNSGQNLILKSFNLNIAIIKEIIHEFELHHKFDFNKNIIQFFGITDKDQTDHQLKEYLLIMEHADSGSLQNYLKENFNELTWEDKYKLAYQLVDAVSYLHDEEIVHQDLHSGNILIHQNTIKLSDFGLSKRIKEVSEQEKSNLFEIVPYIDPKWLNCNINLMQSYSLNKKSDVYSIGVILWEISSGQLPFKDESYDAVLIMRIIQGYREKIIPDTPSNYSILYTECWNNEPDNRPTVNQVVAKLKVIIDLNNSSYKESYHQIMQNFEINKEEIGPTIQNIHEVIFEEELGIMVDELINIYFNELNKGKEENERKKCILNYINNCKINLQEIYTWILNNQNDSNSIYLLGYFNYHGIGINVNKSNAYQLYEKAVKLENIVAQLEYANMCIHVFKNYGKAFKLSRKLAAGGNPNAINRLGYCYENGFGTVIRVKRAFELYQKAANLGNSNGINNLGRCYEVGTGIDINKTKAFELYRKAADLGNSYGIYNLGCCYENGIGIKVNVHEAFKFYQKAADLGNSYGLNNLGICYKNGIGINIDMKKAFESFHKSANLGNYFAQYNLAYMYEVSNGINNINQAINWYKKSAEQGYHYAQIKLRELLGE</sequence>